<dbReference type="PANTHER" id="PTHR41910">
    <property type="entry name" value="SUCCINATE DEHYDROGENASE 2 MEMBRANE SUBUNIT SDHC"/>
    <property type="match status" value="1"/>
</dbReference>
<evidence type="ECO:0000256" key="4">
    <source>
        <dbReference type="ARBA" id="ARBA00022617"/>
    </source>
</evidence>
<comment type="subcellular location">
    <subcellularLocation>
        <location evidence="1">Membrane</location>
    </subcellularLocation>
</comment>
<evidence type="ECO:0000256" key="8">
    <source>
        <dbReference type="ARBA" id="ARBA00023004"/>
    </source>
</evidence>
<protein>
    <recommendedName>
        <fullName evidence="3">Succinate dehydrogenase cytochrome b556 subunit</fullName>
    </recommendedName>
</protein>
<evidence type="ECO:0000256" key="2">
    <source>
        <dbReference type="ARBA" id="ARBA00007244"/>
    </source>
</evidence>
<proteinExistence type="inferred from homology"/>
<dbReference type="HOGENOM" id="CLU_127125_0_0_7"/>
<organism evidence="13 14">
    <name type="scientific">Hippea maritima (strain ATCC 700847 / DSM 10411 / MH2)</name>
    <dbReference type="NCBI Taxonomy" id="760142"/>
    <lineage>
        <taxon>Bacteria</taxon>
        <taxon>Pseudomonadati</taxon>
        <taxon>Campylobacterota</taxon>
        <taxon>Desulfurellia</taxon>
        <taxon>Desulfurellales</taxon>
        <taxon>Hippeaceae</taxon>
        <taxon>Hippea</taxon>
    </lineage>
</organism>
<reference evidence="14" key="2">
    <citation type="submission" date="2011-03" db="EMBL/GenBank/DDBJ databases">
        <title>The complete genome of Hippea maritima DSM 10411.</title>
        <authorList>
            <consortium name="US DOE Joint Genome Institute (JGI-PGF)"/>
            <person name="Lucas S."/>
            <person name="Copeland A."/>
            <person name="Lapidus A."/>
            <person name="Bruce D."/>
            <person name="Goodwin L."/>
            <person name="Pitluck S."/>
            <person name="Peters L."/>
            <person name="Kyrpides N."/>
            <person name="Mavromatis K."/>
            <person name="Pagani I."/>
            <person name="Ivanova N."/>
            <person name="Mikhailova N."/>
            <person name="Lu M."/>
            <person name="Detter J.C."/>
            <person name="Tapia R."/>
            <person name="Han C."/>
            <person name="Land M."/>
            <person name="Hauser L."/>
            <person name="Markowitz V."/>
            <person name="Cheng J.-F."/>
            <person name="Hugenholtz P."/>
            <person name="Woyke T."/>
            <person name="Wu D."/>
            <person name="Spring S."/>
            <person name="Schroeder M."/>
            <person name="Brambilla E."/>
            <person name="Klenk H.-P."/>
            <person name="Eisen J.A."/>
        </authorList>
    </citation>
    <scope>NUCLEOTIDE SEQUENCE [LARGE SCALE GENOMIC DNA]</scope>
    <source>
        <strain evidence="14">ATCC 700847 / DSM 10411 / MH2</strain>
    </source>
</reference>
<keyword evidence="5 12" id="KW-0812">Transmembrane</keyword>
<dbReference type="Pfam" id="PF01127">
    <property type="entry name" value="Sdh_cyt"/>
    <property type="match status" value="1"/>
</dbReference>
<accession>F2LX59</accession>
<evidence type="ECO:0000256" key="1">
    <source>
        <dbReference type="ARBA" id="ARBA00004370"/>
    </source>
</evidence>
<keyword evidence="4 11" id="KW-0349">Heme</keyword>
<keyword evidence="6 11" id="KW-0479">Metal-binding</keyword>
<keyword evidence="9 12" id="KW-0472">Membrane</keyword>
<dbReference type="InterPro" id="IPR034804">
    <property type="entry name" value="SQR/QFR_C/D"/>
</dbReference>
<dbReference type="InParanoid" id="F2LX59"/>
<comment type="similarity">
    <text evidence="2">Belongs to the cytochrome b560 family.</text>
</comment>
<evidence type="ECO:0000256" key="3">
    <source>
        <dbReference type="ARBA" id="ARBA00020076"/>
    </source>
</evidence>
<dbReference type="GO" id="GO:0006099">
    <property type="term" value="P:tricarboxylic acid cycle"/>
    <property type="evidence" value="ECO:0007669"/>
    <property type="project" value="InterPro"/>
</dbReference>
<dbReference type="GO" id="GO:0009055">
    <property type="term" value="F:electron transfer activity"/>
    <property type="evidence" value="ECO:0007669"/>
    <property type="project" value="InterPro"/>
</dbReference>
<evidence type="ECO:0000256" key="5">
    <source>
        <dbReference type="ARBA" id="ARBA00022692"/>
    </source>
</evidence>
<evidence type="ECO:0000313" key="13">
    <source>
        <dbReference type="EMBL" id="AEA33117.1"/>
    </source>
</evidence>
<dbReference type="Proteomes" id="UP000008139">
    <property type="component" value="Chromosome"/>
</dbReference>
<dbReference type="InterPro" id="IPR000701">
    <property type="entry name" value="SuccDH_FuR_B_TM-su"/>
</dbReference>
<dbReference type="eggNOG" id="COG2009">
    <property type="taxonomic scope" value="Bacteria"/>
</dbReference>
<name>F2LX59_HIPMA</name>
<dbReference type="GO" id="GO:0046872">
    <property type="term" value="F:metal ion binding"/>
    <property type="evidence" value="ECO:0007669"/>
    <property type="project" value="UniProtKB-KW"/>
</dbReference>
<evidence type="ECO:0000256" key="6">
    <source>
        <dbReference type="ARBA" id="ARBA00022723"/>
    </source>
</evidence>
<dbReference type="Gene3D" id="1.20.1300.10">
    <property type="entry name" value="Fumarate reductase/succinate dehydrogenase, transmembrane subunit"/>
    <property type="match status" value="1"/>
</dbReference>
<dbReference type="InterPro" id="IPR014314">
    <property type="entry name" value="Succ_DH_cytb556"/>
</dbReference>
<dbReference type="RefSeq" id="WP_013681162.1">
    <property type="nucleotide sequence ID" value="NC_015318.1"/>
</dbReference>
<evidence type="ECO:0000256" key="12">
    <source>
        <dbReference type="SAM" id="Phobius"/>
    </source>
</evidence>
<dbReference type="EMBL" id="CP002606">
    <property type="protein sequence ID" value="AEA33117.1"/>
    <property type="molecule type" value="Genomic_DNA"/>
</dbReference>
<feature type="transmembrane region" description="Helical" evidence="12">
    <location>
        <begin position="20"/>
        <end position="38"/>
    </location>
</feature>
<reference evidence="13 14" key="1">
    <citation type="journal article" date="2011" name="Stand. Genomic Sci.">
        <title>Complete genome sequence of the thermophilic sulfur-reducer Hippea maritima type strain (MH(2)).</title>
        <authorList>
            <person name="Huntemann M."/>
            <person name="Lu M."/>
            <person name="Nolan M."/>
            <person name="Lapidus A."/>
            <person name="Lucas S."/>
            <person name="Hammon N."/>
            <person name="Deshpande S."/>
            <person name="Cheng J.F."/>
            <person name="Tapia R."/>
            <person name="Han C."/>
            <person name="Goodwin L."/>
            <person name="Pitluck S."/>
            <person name="Liolios K."/>
            <person name="Pagani I."/>
            <person name="Ivanova N."/>
            <person name="Ovchinikova G."/>
            <person name="Pati A."/>
            <person name="Chen A."/>
            <person name="Palaniappan K."/>
            <person name="Land M."/>
            <person name="Hauser L."/>
            <person name="Jeffries C.D."/>
            <person name="Detter J.C."/>
            <person name="Brambilla E.M."/>
            <person name="Rohde M."/>
            <person name="Spring S."/>
            <person name="Goker M."/>
            <person name="Woyke T."/>
            <person name="Bristow J."/>
            <person name="Eisen J.A."/>
            <person name="Markowitz V."/>
            <person name="Hugenholtz P."/>
            <person name="Kyrpides N.C."/>
            <person name="Klenk H.P."/>
            <person name="Mavromatis K."/>
        </authorList>
    </citation>
    <scope>NUCLEOTIDE SEQUENCE [LARGE SCALE GENOMIC DNA]</scope>
    <source>
        <strain evidence="14">ATCC 700847 / DSM 10411 / MH2</strain>
    </source>
</reference>
<dbReference type="PANTHER" id="PTHR41910:SF1">
    <property type="entry name" value="SUCCINATE DEHYDROGENASE HYDROPHOBIC MEMBRANE ANCHOR SUBUNIT"/>
    <property type="match status" value="1"/>
</dbReference>
<feature type="transmembrane region" description="Helical" evidence="12">
    <location>
        <begin position="103"/>
        <end position="123"/>
    </location>
</feature>
<comment type="subunit">
    <text evidence="10">Part of an enzyme complex containing four subunits: a flavoprotein, an iron-sulfur protein, plus two membrane-anchoring proteins, SdhC and SdhD. The complex can form homotrimers.</text>
</comment>
<dbReference type="KEGG" id="hmr:Hipma_0137"/>
<dbReference type="SUPFAM" id="SSF81343">
    <property type="entry name" value="Fumarate reductase respiratory complex transmembrane subunits"/>
    <property type="match status" value="1"/>
</dbReference>
<feature type="transmembrane region" description="Helical" evidence="12">
    <location>
        <begin position="69"/>
        <end position="91"/>
    </location>
</feature>
<dbReference type="OrthoDB" id="276905at2"/>
<dbReference type="GO" id="GO:0016020">
    <property type="term" value="C:membrane"/>
    <property type="evidence" value="ECO:0007669"/>
    <property type="project" value="UniProtKB-SubCell"/>
</dbReference>
<comment type="cofactor">
    <cofactor evidence="11">
        <name>heme</name>
        <dbReference type="ChEBI" id="CHEBI:30413"/>
    </cofactor>
    <text evidence="11">The heme is bound between the two transmembrane subunits.</text>
</comment>
<dbReference type="STRING" id="760142.Hipma_0137"/>
<gene>
    <name evidence="13" type="ordered locus">Hipma_0137</name>
</gene>
<evidence type="ECO:0000256" key="7">
    <source>
        <dbReference type="ARBA" id="ARBA00022989"/>
    </source>
</evidence>
<evidence type="ECO:0000256" key="11">
    <source>
        <dbReference type="PIRSR" id="PIRSR000178-1"/>
    </source>
</evidence>
<dbReference type="InterPro" id="IPR039023">
    <property type="entry name" value="SdhC_prok"/>
</dbReference>
<evidence type="ECO:0000256" key="10">
    <source>
        <dbReference type="ARBA" id="ARBA00025912"/>
    </source>
</evidence>
<keyword evidence="14" id="KW-1185">Reference proteome</keyword>
<evidence type="ECO:0000313" key="14">
    <source>
        <dbReference type="Proteomes" id="UP000008139"/>
    </source>
</evidence>
<keyword evidence="7 12" id="KW-1133">Transmembrane helix</keyword>
<evidence type="ECO:0000256" key="9">
    <source>
        <dbReference type="ARBA" id="ARBA00023136"/>
    </source>
</evidence>
<keyword evidence="8 11" id="KW-0408">Iron</keyword>
<dbReference type="AlphaFoldDB" id="F2LX59"/>
<sequence>MDWYRGRPHHISYKWHEGFVAWIFHRITGLLLILYLFLHEWVISTLQNPQGFTKAMAALENPLFKLLEVGLWLVASYHAINGLRVVLVNFAGAAERENYQGNVWIFWVIFAIVFVAGAIPMLMKL</sequence>
<dbReference type="NCBIfam" id="TIGR02970">
    <property type="entry name" value="succ_dehyd_cytB"/>
    <property type="match status" value="1"/>
</dbReference>
<feature type="binding site" description="axial binding residue" evidence="11">
    <location>
        <position position="78"/>
    </location>
    <ligand>
        <name>heme</name>
        <dbReference type="ChEBI" id="CHEBI:30413"/>
        <note>ligand shared with second transmembrane subunit</note>
    </ligand>
    <ligandPart>
        <name>Fe</name>
        <dbReference type="ChEBI" id="CHEBI:18248"/>
    </ligandPart>
</feature>
<dbReference type="PIRSF" id="PIRSF000178">
    <property type="entry name" value="SDH_cyt_b560"/>
    <property type="match status" value="1"/>
</dbReference>